<evidence type="ECO:0000313" key="2">
    <source>
        <dbReference type="EMBL" id="QEC61448.1"/>
    </source>
</evidence>
<evidence type="ECO:0008006" key="4">
    <source>
        <dbReference type="Google" id="ProtNLM"/>
    </source>
</evidence>
<dbReference type="EMBL" id="CP042436">
    <property type="protein sequence ID" value="QEC61448.1"/>
    <property type="molecule type" value="Genomic_DNA"/>
</dbReference>
<dbReference type="RefSeq" id="WP_147030025.1">
    <property type="nucleotide sequence ID" value="NZ_CP042436.1"/>
</dbReference>
<feature type="signal peptide" evidence="1">
    <location>
        <begin position="1"/>
        <end position="21"/>
    </location>
</feature>
<protein>
    <recommendedName>
        <fullName evidence="4">Fumarate hydratase</fullName>
    </recommendedName>
</protein>
<keyword evidence="3" id="KW-1185">Reference proteome</keyword>
<keyword evidence="1" id="KW-0732">Signal</keyword>
<accession>A0A5B8URH0</accession>
<reference evidence="2 3" key="1">
    <citation type="journal article" date="2017" name="Curr. Microbiol.">
        <title>Mucilaginibacter ginsenosidivorans sp. nov., Isolated from Soil of Ginseng Field.</title>
        <authorList>
            <person name="Kim M.M."/>
            <person name="Siddiqi M.Z."/>
            <person name="Im W.T."/>
        </authorList>
    </citation>
    <scope>NUCLEOTIDE SEQUENCE [LARGE SCALE GENOMIC DNA]</scope>
    <source>
        <strain evidence="2 3">Gsoil 3017</strain>
    </source>
</reference>
<gene>
    <name evidence="2" type="ORF">FRZ54_02230</name>
</gene>
<evidence type="ECO:0000256" key="1">
    <source>
        <dbReference type="SAM" id="SignalP"/>
    </source>
</evidence>
<dbReference type="KEGG" id="mgin:FRZ54_02230"/>
<dbReference type="AlphaFoldDB" id="A0A5B8URH0"/>
<sequence length="169" mass="19064">MQKPFALLLLPFALIATLSFSCTPNADLQGKGESYLQGEWQQDSVPAQKKLVEYSLYHIKFSCDSFFMQINSFSKTNNGPDTCERSGHWVEYIKGGYFQIRDTLHVRGQFCNADHSLKPEGGCFRSGIYEELFKVKKEGDSLVEFSAASSLIPIRAHLIKRTTCTPKPL</sequence>
<organism evidence="2 3">
    <name type="scientific">Mucilaginibacter ginsenosidivorans</name>
    <dbReference type="NCBI Taxonomy" id="398053"/>
    <lineage>
        <taxon>Bacteria</taxon>
        <taxon>Pseudomonadati</taxon>
        <taxon>Bacteroidota</taxon>
        <taxon>Sphingobacteriia</taxon>
        <taxon>Sphingobacteriales</taxon>
        <taxon>Sphingobacteriaceae</taxon>
        <taxon>Mucilaginibacter</taxon>
    </lineage>
</organism>
<dbReference type="Proteomes" id="UP000321479">
    <property type="component" value="Chromosome"/>
</dbReference>
<evidence type="ECO:0000313" key="3">
    <source>
        <dbReference type="Proteomes" id="UP000321479"/>
    </source>
</evidence>
<proteinExistence type="predicted"/>
<feature type="chain" id="PRO_5022929665" description="Fumarate hydratase" evidence="1">
    <location>
        <begin position="22"/>
        <end position="169"/>
    </location>
</feature>
<dbReference type="OrthoDB" id="793718at2"/>
<dbReference type="PROSITE" id="PS51257">
    <property type="entry name" value="PROKAR_LIPOPROTEIN"/>
    <property type="match status" value="1"/>
</dbReference>
<name>A0A5B8URH0_9SPHI</name>